<organism evidence="1 2">
    <name type="scientific">Shimazuella alba</name>
    <dbReference type="NCBI Taxonomy" id="2690964"/>
    <lineage>
        <taxon>Bacteria</taxon>
        <taxon>Bacillati</taxon>
        <taxon>Bacillota</taxon>
        <taxon>Bacilli</taxon>
        <taxon>Bacillales</taxon>
        <taxon>Thermoactinomycetaceae</taxon>
        <taxon>Shimazuella</taxon>
    </lineage>
</organism>
<dbReference type="RefSeq" id="WP_160799422.1">
    <property type="nucleotide sequence ID" value="NZ_WUUL01000001.1"/>
</dbReference>
<evidence type="ECO:0000313" key="2">
    <source>
        <dbReference type="Proteomes" id="UP000430692"/>
    </source>
</evidence>
<gene>
    <name evidence="1" type="ORF">GSM42_01225</name>
</gene>
<sequence>MATLKDAIAKVKKLDLSTSSGRQKAAELLKDFQMEIGSLGGPLGHVSIIVGGPSAIEAAGGIRVGFEGKDIFIRTAADAKRDSAFIGKYANSLKKML</sequence>
<evidence type="ECO:0000313" key="1">
    <source>
        <dbReference type="EMBL" id="MXQ52395.1"/>
    </source>
</evidence>
<protein>
    <submittedName>
        <fullName evidence="1">Uncharacterized protein</fullName>
    </submittedName>
</protein>
<dbReference type="AlphaFoldDB" id="A0A6I4VQ42"/>
<dbReference type="Proteomes" id="UP000430692">
    <property type="component" value="Unassembled WGS sequence"/>
</dbReference>
<keyword evidence="2" id="KW-1185">Reference proteome</keyword>
<comment type="caution">
    <text evidence="1">The sequence shown here is derived from an EMBL/GenBank/DDBJ whole genome shotgun (WGS) entry which is preliminary data.</text>
</comment>
<dbReference type="EMBL" id="WUUL01000001">
    <property type="protein sequence ID" value="MXQ52395.1"/>
    <property type="molecule type" value="Genomic_DNA"/>
</dbReference>
<proteinExistence type="predicted"/>
<reference evidence="1 2" key="1">
    <citation type="submission" date="2019-12" db="EMBL/GenBank/DDBJ databases">
        <title>Whole-genome analyses of novel actinobacteria.</title>
        <authorList>
            <person name="Sahin N."/>
            <person name="Saygin H."/>
        </authorList>
    </citation>
    <scope>NUCLEOTIDE SEQUENCE [LARGE SCALE GENOMIC DNA]</scope>
    <source>
        <strain evidence="1 2">KC615</strain>
    </source>
</reference>
<name>A0A6I4VQ42_9BACL</name>
<accession>A0A6I4VQ42</accession>